<organism evidence="1 2">
    <name type="scientific">Octopus vulgaris</name>
    <name type="common">Common octopus</name>
    <dbReference type="NCBI Taxonomy" id="6645"/>
    <lineage>
        <taxon>Eukaryota</taxon>
        <taxon>Metazoa</taxon>
        <taxon>Spiralia</taxon>
        <taxon>Lophotrochozoa</taxon>
        <taxon>Mollusca</taxon>
        <taxon>Cephalopoda</taxon>
        <taxon>Coleoidea</taxon>
        <taxon>Octopodiformes</taxon>
        <taxon>Octopoda</taxon>
        <taxon>Incirrata</taxon>
        <taxon>Octopodidae</taxon>
        <taxon>Octopus</taxon>
    </lineage>
</organism>
<accession>A0AA36B0T9</accession>
<evidence type="ECO:0000313" key="2">
    <source>
        <dbReference type="Proteomes" id="UP001162480"/>
    </source>
</evidence>
<dbReference type="AlphaFoldDB" id="A0AA36B0T9"/>
<name>A0AA36B0T9_OCTVU</name>
<keyword evidence="2" id="KW-1185">Reference proteome</keyword>
<sequence>MSECSHLVKVRLGIPENQLIPVTEADIAKAKSLKNRLFVKSNRLWLQEVDESIPKILSLLEFSKRFIAIQ</sequence>
<dbReference type="EMBL" id="OX597820">
    <property type="protein sequence ID" value="CAI9725835.1"/>
    <property type="molecule type" value="Genomic_DNA"/>
</dbReference>
<evidence type="ECO:0000313" key="1">
    <source>
        <dbReference type="EMBL" id="CAI9725835.1"/>
    </source>
</evidence>
<protein>
    <submittedName>
        <fullName evidence="1">Uncharacterized protein</fullName>
    </submittedName>
</protein>
<reference evidence="1" key="1">
    <citation type="submission" date="2023-08" db="EMBL/GenBank/DDBJ databases">
        <authorList>
            <person name="Alioto T."/>
            <person name="Alioto T."/>
            <person name="Gomez Garrido J."/>
        </authorList>
    </citation>
    <scope>NUCLEOTIDE SEQUENCE</scope>
</reference>
<proteinExistence type="predicted"/>
<gene>
    <name evidence="1" type="ORF">OCTVUL_1B026137</name>
</gene>
<dbReference type="Proteomes" id="UP001162480">
    <property type="component" value="Chromosome 7"/>
</dbReference>